<reference evidence="2 3" key="1">
    <citation type="submission" date="2018-06" db="EMBL/GenBank/DDBJ databases">
        <title>Genomic Encyclopedia of Archaeal and Bacterial Type Strains, Phase II (KMG-II): from individual species to whole genera.</title>
        <authorList>
            <person name="Goeker M."/>
        </authorList>
    </citation>
    <scope>NUCLEOTIDE SEQUENCE [LARGE SCALE GENOMIC DNA]</scope>
    <source>
        <strain evidence="2 3">DSM 21851</strain>
    </source>
</reference>
<dbReference type="OrthoDB" id="603825at2"/>
<evidence type="ECO:0000313" key="3">
    <source>
        <dbReference type="Proteomes" id="UP000248790"/>
    </source>
</evidence>
<gene>
    <name evidence="2" type="ORF">LX87_03950</name>
</gene>
<dbReference type="EMBL" id="QLMC01000005">
    <property type="protein sequence ID" value="RAJ94066.1"/>
    <property type="molecule type" value="Genomic_DNA"/>
</dbReference>
<dbReference type="RefSeq" id="WP_111629994.1">
    <property type="nucleotide sequence ID" value="NZ_QLMC01000005.1"/>
</dbReference>
<evidence type="ECO:0000313" key="2">
    <source>
        <dbReference type="EMBL" id="RAJ94066.1"/>
    </source>
</evidence>
<organism evidence="2 3">
    <name type="scientific">Larkinella arboricola</name>
    <dbReference type="NCBI Taxonomy" id="643671"/>
    <lineage>
        <taxon>Bacteria</taxon>
        <taxon>Pseudomonadati</taxon>
        <taxon>Bacteroidota</taxon>
        <taxon>Cytophagia</taxon>
        <taxon>Cytophagales</taxon>
        <taxon>Spirosomataceae</taxon>
        <taxon>Larkinella</taxon>
    </lineage>
</organism>
<keyword evidence="1" id="KW-0732">Signal</keyword>
<evidence type="ECO:0008006" key="4">
    <source>
        <dbReference type="Google" id="ProtNLM"/>
    </source>
</evidence>
<feature type="signal peptide" evidence="1">
    <location>
        <begin position="1"/>
        <end position="20"/>
    </location>
</feature>
<sequence>MRIKFILCALFFGVAWPVAAQKNMDKPLQISGVYPHLAAFNEGDGIPCPRPGTGNGGEIGIGAVVPWAGKLWMITYSPHCPEGSSDKLYTIDENLRMEIRPESVGGTPANRMIHRESNQLLIGPYLVDASGKVRTIPPSRMPGRLTATARHLKDPANWVYYYDMEGALYEANVHSLAVNKLFTYPIPGWHGKGGYTAQGQLVLANNGERSKWNANAPDLQVGGPPKNADEKGVLASWDGKNWKIIERRQFTDVTGPGGIYGSPNDKSPLWSIGWDKRSVLLKLLDDGQWYMFRLPKATHTYDGSTGVYTEWPRIREIGNGKMLLDMHGMFYDFPKTFSARNTAGLAPIASHLRYVPDFCYWNGQLVIATDETSLLQNPMAGRSQSNLWFGKPEELKNWGATSSWGGVWINDDVKAGAVSEPFLINGFGQKIVHLSHNTGKAATFTLEISQKGTNDWQPYQTVTVPASGYAYHIFPATVSANWIRVKSGQDGKATIFFHFQGTGHSAQTARSQFRALADIDDKSPVTAGLIRPAGHNKNLQFLDLSASSGPTYYEVDEKLGFARPAENREKEVAELCALKKEFELDAASVIVKDKSGTFRLPKTSARYDQPFAAGWPRDRRELESERYMFNAHGTFYEVPREAGFSSMRPVTTHKKQIQDFCTWRGLLVLSGTGKTAKTDGHFFGSNADKTGLWFGAIDDLWQLGKPVGEGGVWKNSNVKAGEPSLPYLMTGYDKKKVTLQSDKDAEFTLEVDFDHNGWHAYQTINVPAGKAVVHEFPAGFNAHWVRVTSNQDSKATAWFTYQ</sequence>
<name>A0A327WQ52_LARAB</name>
<feature type="chain" id="PRO_5016264834" description="F5/8 type C domain-containing protein" evidence="1">
    <location>
        <begin position="21"/>
        <end position="802"/>
    </location>
</feature>
<comment type="caution">
    <text evidence="2">The sequence shown here is derived from an EMBL/GenBank/DDBJ whole genome shotgun (WGS) entry which is preliminary data.</text>
</comment>
<accession>A0A327WQ52</accession>
<dbReference type="Proteomes" id="UP000248790">
    <property type="component" value="Unassembled WGS sequence"/>
</dbReference>
<proteinExistence type="predicted"/>
<protein>
    <recommendedName>
        <fullName evidence="4">F5/8 type C domain-containing protein</fullName>
    </recommendedName>
</protein>
<keyword evidence="3" id="KW-1185">Reference proteome</keyword>
<evidence type="ECO:0000256" key="1">
    <source>
        <dbReference type="SAM" id="SignalP"/>
    </source>
</evidence>
<dbReference type="AlphaFoldDB" id="A0A327WQ52"/>